<evidence type="ECO:0000256" key="4">
    <source>
        <dbReference type="ARBA" id="ARBA00023033"/>
    </source>
</evidence>
<dbReference type="Proteomes" id="UP000603708">
    <property type="component" value="Unassembled WGS sequence"/>
</dbReference>
<dbReference type="GO" id="GO:0046306">
    <property type="term" value="P:alkanesulfonate catabolic process"/>
    <property type="evidence" value="ECO:0007669"/>
    <property type="project" value="TreeGrafter"/>
</dbReference>
<feature type="domain" description="Luciferase-like" evidence="5">
    <location>
        <begin position="2"/>
        <end position="240"/>
    </location>
</feature>
<dbReference type="SUPFAM" id="SSF51679">
    <property type="entry name" value="Bacterial luciferase-like"/>
    <property type="match status" value="1"/>
</dbReference>
<evidence type="ECO:0000313" key="6">
    <source>
        <dbReference type="EMBL" id="GHH69008.1"/>
    </source>
</evidence>
<keyword evidence="1" id="KW-0285">Flavoprotein</keyword>
<reference evidence="6" key="1">
    <citation type="journal article" date="2014" name="Int. J. Syst. Evol. Microbiol.">
        <title>Complete genome sequence of Corynebacterium casei LMG S-19264T (=DSM 44701T), isolated from a smear-ripened cheese.</title>
        <authorList>
            <consortium name="US DOE Joint Genome Institute (JGI-PGF)"/>
            <person name="Walter F."/>
            <person name="Albersmeier A."/>
            <person name="Kalinowski J."/>
            <person name="Ruckert C."/>
        </authorList>
    </citation>
    <scope>NUCLEOTIDE SEQUENCE</scope>
    <source>
        <strain evidence="6">JCM 5069</strain>
    </source>
</reference>
<name>A0A919FMX1_9ACTN</name>
<evidence type="ECO:0000256" key="1">
    <source>
        <dbReference type="ARBA" id="ARBA00022630"/>
    </source>
</evidence>
<dbReference type="Pfam" id="PF00296">
    <property type="entry name" value="Bac_luciferase"/>
    <property type="match status" value="1"/>
</dbReference>
<dbReference type="EMBL" id="BNCD01000001">
    <property type="protein sequence ID" value="GHH69008.1"/>
    <property type="molecule type" value="Genomic_DNA"/>
</dbReference>
<evidence type="ECO:0000256" key="2">
    <source>
        <dbReference type="ARBA" id="ARBA00022643"/>
    </source>
</evidence>
<keyword evidence="2" id="KW-0288">FMN</keyword>
<dbReference type="InterPro" id="IPR036661">
    <property type="entry name" value="Luciferase-like_sf"/>
</dbReference>
<keyword evidence="7" id="KW-1185">Reference proteome</keyword>
<dbReference type="AlphaFoldDB" id="A0A919FMX1"/>
<dbReference type="GO" id="GO:0008726">
    <property type="term" value="F:alkanesulfonate monooxygenase activity"/>
    <property type="evidence" value="ECO:0007669"/>
    <property type="project" value="TreeGrafter"/>
</dbReference>
<dbReference type="PANTHER" id="PTHR42847">
    <property type="entry name" value="ALKANESULFONATE MONOOXYGENASE"/>
    <property type="match status" value="1"/>
</dbReference>
<evidence type="ECO:0000259" key="5">
    <source>
        <dbReference type="Pfam" id="PF00296"/>
    </source>
</evidence>
<keyword evidence="4 6" id="KW-0503">Monooxygenase</keyword>
<evidence type="ECO:0000313" key="7">
    <source>
        <dbReference type="Proteomes" id="UP000603708"/>
    </source>
</evidence>
<gene>
    <name evidence="6" type="ORF">GCM10018793_00740</name>
</gene>
<dbReference type="InterPro" id="IPR050172">
    <property type="entry name" value="SsuD_RutA_monooxygenase"/>
</dbReference>
<sequence length="289" mass="31306">MRIGIALPNTTTGTNGPLMLDWARRAEERGFAFVSTIGRVPYPSYDSLTALAAVGGATSRIGLLTNAVLAPTYPDAVLAKITATVAQLCGDRLTLGLGVGARESDYRASERDFAGRGAAFDRQLEYLHRAWRGEPVEDGDFPGERRAVAPAGRAVPVLIGGHSRRAVRRTVRWGAGWTGAGGGPRRAEPTIREVRDAWRAADREGEPRLLGLAYFAADPRHEAESDRYIRSYYAYAGSHADTIAEGVVRTPARIRAIVEEFASVGMTELTFTPTVARLEEVDRLADLVL</sequence>
<comment type="caution">
    <text evidence="6">The sequence shown here is derived from an EMBL/GenBank/DDBJ whole genome shotgun (WGS) entry which is preliminary data.</text>
</comment>
<dbReference type="PANTHER" id="PTHR42847:SF4">
    <property type="entry name" value="ALKANESULFONATE MONOOXYGENASE-RELATED"/>
    <property type="match status" value="1"/>
</dbReference>
<keyword evidence="3" id="KW-0560">Oxidoreductase</keyword>
<protein>
    <submittedName>
        <fullName evidence="6">Monooxygenase</fullName>
    </submittedName>
</protein>
<proteinExistence type="predicted"/>
<organism evidence="6 7">
    <name type="scientific">Streptomyces sulfonofaciens</name>
    <dbReference type="NCBI Taxonomy" id="68272"/>
    <lineage>
        <taxon>Bacteria</taxon>
        <taxon>Bacillati</taxon>
        <taxon>Actinomycetota</taxon>
        <taxon>Actinomycetes</taxon>
        <taxon>Kitasatosporales</taxon>
        <taxon>Streptomycetaceae</taxon>
        <taxon>Streptomyces</taxon>
    </lineage>
</organism>
<dbReference type="RefSeq" id="WP_189928823.1">
    <property type="nucleotide sequence ID" value="NZ_BNCD01000001.1"/>
</dbReference>
<dbReference type="Gene3D" id="3.20.20.30">
    <property type="entry name" value="Luciferase-like domain"/>
    <property type="match status" value="1"/>
</dbReference>
<dbReference type="InterPro" id="IPR011251">
    <property type="entry name" value="Luciferase-like_dom"/>
</dbReference>
<reference evidence="6" key="2">
    <citation type="submission" date="2020-09" db="EMBL/GenBank/DDBJ databases">
        <authorList>
            <person name="Sun Q."/>
            <person name="Ohkuma M."/>
        </authorList>
    </citation>
    <scope>NUCLEOTIDE SEQUENCE</scope>
    <source>
        <strain evidence="6">JCM 5069</strain>
    </source>
</reference>
<accession>A0A919FMX1</accession>
<evidence type="ECO:0000256" key="3">
    <source>
        <dbReference type="ARBA" id="ARBA00023002"/>
    </source>
</evidence>